<dbReference type="Proteomes" id="UP001152795">
    <property type="component" value="Unassembled WGS sequence"/>
</dbReference>
<reference evidence="2" key="1">
    <citation type="submission" date="2020-04" db="EMBL/GenBank/DDBJ databases">
        <authorList>
            <person name="Alioto T."/>
            <person name="Alioto T."/>
            <person name="Gomez Garrido J."/>
        </authorList>
    </citation>
    <scope>NUCLEOTIDE SEQUENCE</scope>
    <source>
        <strain evidence="2">A484AB</strain>
    </source>
</reference>
<organism evidence="2 3">
    <name type="scientific">Paramuricea clavata</name>
    <name type="common">Red gorgonian</name>
    <name type="synonym">Violescent sea-whip</name>
    <dbReference type="NCBI Taxonomy" id="317549"/>
    <lineage>
        <taxon>Eukaryota</taxon>
        <taxon>Metazoa</taxon>
        <taxon>Cnidaria</taxon>
        <taxon>Anthozoa</taxon>
        <taxon>Octocorallia</taxon>
        <taxon>Malacalcyonacea</taxon>
        <taxon>Plexauridae</taxon>
        <taxon>Paramuricea</taxon>
    </lineage>
</organism>
<proteinExistence type="predicted"/>
<comment type="caution">
    <text evidence="2">The sequence shown here is derived from an EMBL/GenBank/DDBJ whole genome shotgun (WGS) entry which is preliminary data.</text>
</comment>
<feature type="region of interest" description="Disordered" evidence="1">
    <location>
        <begin position="18"/>
        <end position="71"/>
    </location>
</feature>
<sequence>MASDRFARTLSEAIGRAIHETLRTEDAEQPSQRQRDGQEQQLQQSQRPARGQLANDTQPSRQTTLVTVGNSGISRQVATTSNSRQSNLICKFLSQLMSEIFMT</sequence>
<dbReference type="EMBL" id="CACRXK020008087">
    <property type="protein sequence ID" value="CAB4013948.1"/>
    <property type="molecule type" value="Genomic_DNA"/>
</dbReference>
<gene>
    <name evidence="2" type="ORF">PACLA_8A035469</name>
</gene>
<evidence type="ECO:0000313" key="3">
    <source>
        <dbReference type="Proteomes" id="UP001152795"/>
    </source>
</evidence>
<accession>A0A6S7JUQ1</accession>
<evidence type="ECO:0000313" key="2">
    <source>
        <dbReference type="EMBL" id="CAB4013948.1"/>
    </source>
</evidence>
<dbReference type="AlphaFoldDB" id="A0A6S7JUQ1"/>
<evidence type="ECO:0000256" key="1">
    <source>
        <dbReference type="SAM" id="MobiDB-lite"/>
    </source>
</evidence>
<protein>
    <submittedName>
        <fullName evidence="2">Uncharacterized protein</fullName>
    </submittedName>
</protein>
<feature type="compositionally biased region" description="Low complexity" evidence="1">
    <location>
        <begin position="39"/>
        <end position="52"/>
    </location>
</feature>
<keyword evidence="3" id="KW-1185">Reference proteome</keyword>
<feature type="compositionally biased region" description="Polar residues" evidence="1">
    <location>
        <begin position="54"/>
        <end position="71"/>
    </location>
</feature>
<name>A0A6S7JUQ1_PARCT</name>